<reference evidence="1 2" key="1">
    <citation type="submission" date="2013-08" db="EMBL/GenBank/DDBJ databases">
        <title>The genome sequence of Knoellia subterranea.</title>
        <authorList>
            <person name="Zhu W."/>
            <person name="Wang G."/>
        </authorList>
    </citation>
    <scope>NUCLEOTIDE SEQUENCE [LARGE SCALE GENOMIC DNA]</scope>
    <source>
        <strain evidence="1 2">KCTC 19937</strain>
    </source>
</reference>
<gene>
    <name evidence="1" type="ORF">N803_10565</name>
</gene>
<organism evidence="1 2">
    <name type="scientific">Knoellia subterranea KCTC 19937</name>
    <dbReference type="NCBI Taxonomy" id="1385521"/>
    <lineage>
        <taxon>Bacteria</taxon>
        <taxon>Bacillati</taxon>
        <taxon>Actinomycetota</taxon>
        <taxon>Actinomycetes</taxon>
        <taxon>Micrococcales</taxon>
        <taxon>Intrasporangiaceae</taxon>
        <taxon>Knoellia</taxon>
    </lineage>
</organism>
<comment type="caution">
    <text evidence="1">The sequence shown here is derived from an EMBL/GenBank/DDBJ whole genome shotgun (WGS) entry which is preliminary data.</text>
</comment>
<dbReference type="STRING" id="1385521.N803_10565"/>
<sequence length="189" mass="19987">MTAGNEERRPGGAASKVISVVAGDTKDSTTGQSWLPVALDGVVAGLQNGTLKRPAPTVGRLTGGSHWLYAGRTNGLAGESGCGKSWAALQAVTTEMEDGHTAVFVDFEDDEVGVVARLLSMGVDPGVIQARFVYIHPDERFIHGKPYVDAVVEQRKPSLWVIDSTGESMALESCDPNSDDAVATRFQLS</sequence>
<keyword evidence="2" id="KW-1185">Reference proteome</keyword>
<dbReference type="eggNOG" id="COG0467">
    <property type="taxonomic scope" value="Bacteria"/>
</dbReference>
<dbReference type="AlphaFoldDB" id="A0A0A0JNJ5"/>
<dbReference type="SUPFAM" id="SSF52540">
    <property type="entry name" value="P-loop containing nucleoside triphosphate hydrolases"/>
    <property type="match status" value="1"/>
</dbReference>
<accession>A0A0A0JNJ5</accession>
<evidence type="ECO:0000313" key="2">
    <source>
        <dbReference type="Proteomes" id="UP000030011"/>
    </source>
</evidence>
<dbReference type="InterPro" id="IPR027417">
    <property type="entry name" value="P-loop_NTPase"/>
</dbReference>
<dbReference type="Gene3D" id="3.40.50.300">
    <property type="entry name" value="P-loop containing nucleotide triphosphate hydrolases"/>
    <property type="match status" value="1"/>
</dbReference>
<dbReference type="EMBL" id="AVPK01000003">
    <property type="protein sequence ID" value="KGN38334.1"/>
    <property type="molecule type" value="Genomic_DNA"/>
</dbReference>
<protein>
    <submittedName>
        <fullName evidence="1">Uncharacterized protein</fullName>
    </submittedName>
</protein>
<dbReference type="Proteomes" id="UP000030011">
    <property type="component" value="Unassembled WGS sequence"/>
</dbReference>
<name>A0A0A0JNJ5_9MICO</name>
<dbReference type="OrthoDB" id="3171622at2"/>
<proteinExistence type="predicted"/>
<evidence type="ECO:0000313" key="1">
    <source>
        <dbReference type="EMBL" id="KGN38334.1"/>
    </source>
</evidence>
<dbReference type="Pfam" id="PF13481">
    <property type="entry name" value="AAA_25"/>
    <property type="match status" value="1"/>
</dbReference>